<organism evidence="2 3">
    <name type="scientific">Streptomyces fuscichromogenes</name>
    <dbReference type="NCBI Taxonomy" id="1324013"/>
    <lineage>
        <taxon>Bacteria</taxon>
        <taxon>Bacillati</taxon>
        <taxon>Actinomycetota</taxon>
        <taxon>Actinomycetes</taxon>
        <taxon>Kitasatosporales</taxon>
        <taxon>Streptomycetaceae</taxon>
        <taxon>Streptomyces</taxon>
    </lineage>
</organism>
<dbReference type="Proteomes" id="UP000653411">
    <property type="component" value="Unassembled WGS sequence"/>
</dbReference>
<dbReference type="EMBL" id="BMML01000015">
    <property type="protein sequence ID" value="GGN26060.1"/>
    <property type="molecule type" value="Genomic_DNA"/>
</dbReference>
<protein>
    <submittedName>
        <fullName evidence="2">Uncharacterized protein</fullName>
    </submittedName>
</protein>
<name>A0A917XHX3_9ACTN</name>
<reference evidence="2" key="1">
    <citation type="journal article" date="2014" name="Int. J. Syst. Evol. Microbiol.">
        <title>Complete genome sequence of Corynebacterium casei LMG S-19264T (=DSM 44701T), isolated from a smear-ripened cheese.</title>
        <authorList>
            <consortium name="US DOE Joint Genome Institute (JGI-PGF)"/>
            <person name="Walter F."/>
            <person name="Albersmeier A."/>
            <person name="Kalinowski J."/>
            <person name="Ruckert C."/>
        </authorList>
    </citation>
    <scope>NUCLEOTIDE SEQUENCE</scope>
    <source>
        <strain evidence="2">CGMCC 4.7110</strain>
    </source>
</reference>
<feature type="region of interest" description="Disordered" evidence="1">
    <location>
        <begin position="61"/>
        <end position="129"/>
    </location>
</feature>
<sequence length="253" mass="26104">MLVAALGCLLLSGCGDQRSTTDQTSAGGAVPAVTPPPLDASSSVGDPETRLLALLTRIEQRCAPGTPGDKGRGGVPEPEDLPGWEGAASPGYGPGETPSGVPNASGDIPVSVAGPTPRTRTAPDLAEAKPVEEVALTGVEECAGGRHAQRIGEAFKGVRTTGYRAMRERLVDLDYPESRIHRMPDQAGAPRARLDLRVIGSHLALEVTGADGSVTVEAFGVPGTEGVSVTDVQRKSKQKPELELESESDVPTS</sequence>
<comment type="caution">
    <text evidence="2">The sequence shown here is derived from an EMBL/GenBank/DDBJ whole genome shotgun (WGS) entry which is preliminary data.</text>
</comment>
<evidence type="ECO:0000256" key="1">
    <source>
        <dbReference type="SAM" id="MobiDB-lite"/>
    </source>
</evidence>
<reference evidence="2" key="2">
    <citation type="submission" date="2020-09" db="EMBL/GenBank/DDBJ databases">
        <authorList>
            <person name="Sun Q."/>
            <person name="Zhou Y."/>
        </authorList>
    </citation>
    <scope>NUCLEOTIDE SEQUENCE</scope>
    <source>
        <strain evidence="2">CGMCC 4.7110</strain>
    </source>
</reference>
<evidence type="ECO:0000313" key="3">
    <source>
        <dbReference type="Proteomes" id="UP000653411"/>
    </source>
</evidence>
<accession>A0A917XHX3</accession>
<feature type="compositionally biased region" description="Acidic residues" evidence="1">
    <location>
        <begin position="243"/>
        <end position="253"/>
    </location>
</feature>
<gene>
    <name evidence="2" type="ORF">GCM10011578_060380</name>
</gene>
<feature type="region of interest" description="Disordered" evidence="1">
    <location>
        <begin position="17"/>
        <end position="46"/>
    </location>
</feature>
<evidence type="ECO:0000313" key="2">
    <source>
        <dbReference type="EMBL" id="GGN26060.1"/>
    </source>
</evidence>
<proteinExistence type="predicted"/>
<keyword evidence="3" id="KW-1185">Reference proteome</keyword>
<feature type="region of interest" description="Disordered" evidence="1">
    <location>
        <begin position="229"/>
        <end position="253"/>
    </location>
</feature>
<feature type="compositionally biased region" description="Basic and acidic residues" evidence="1">
    <location>
        <begin position="232"/>
        <end position="242"/>
    </location>
</feature>
<dbReference type="AlphaFoldDB" id="A0A917XHX3"/>